<dbReference type="Pfam" id="PF00654">
    <property type="entry name" value="Voltage_CLC"/>
    <property type="match status" value="1"/>
</dbReference>
<keyword evidence="12" id="KW-0129">CBS domain</keyword>
<accession>A0A0E3PDE8</accession>
<dbReference type="AlphaFoldDB" id="A0A0E3PDE8"/>
<keyword evidence="11" id="KW-0407">Ion channel</keyword>
<keyword evidence="8" id="KW-0486">Methionine biosynthesis</keyword>
<feature type="domain" description="CBS" evidence="14">
    <location>
        <begin position="462"/>
        <end position="519"/>
    </location>
</feature>
<keyword evidence="6" id="KW-0406">Ion transport</keyword>
<evidence type="ECO:0000259" key="14">
    <source>
        <dbReference type="PROSITE" id="PS51371"/>
    </source>
</evidence>
<evidence type="ECO:0000313" key="16">
    <source>
        <dbReference type="Proteomes" id="UP000033092"/>
    </source>
</evidence>
<dbReference type="KEGG" id="msz:MSSIH_1025"/>
<dbReference type="InterPro" id="IPR001807">
    <property type="entry name" value="ClC"/>
</dbReference>
<evidence type="ECO:0000256" key="8">
    <source>
        <dbReference type="ARBA" id="ARBA00023167"/>
    </source>
</evidence>
<dbReference type="SUPFAM" id="SSF54631">
    <property type="entry name" value="CBS-domain pair"/>
    <property type="match status" value="1"/>
</dbReference>
<keyword evidence="2" id="KW-0813">Transport</keyword>
<dbReference type="InterPro" id="IPR014743">
    <property type="entry name" value="Cl-channel_core"/>
</dbReference>
<feature type="transmembrane region" description="Helical" evidence="13">
    <location>
        <begin position="207"/>
        <end position="225"/>
    </location>
</feature>
<evidence type="ECO:0000256" key="5">
    <source>
        <dbReference type="ARBA" id="ARBA00022989"/>
    </source>
</evidence>
<dbReference type="Pfam" id="PF00571">
    <property type="entry name" value="CBS"/>
    <property type="match status" value="2"/>
</dbReference>
<reference evidence="15 16" key="1">
    <citation type="submission" date="2014-07" db="EMBL/GenBank/DDBJ databases">
        <title>Methanogenic archaea and the global carbon cycle.</title>
        <authorList>
            <person name="Henriksen J.R."/>
            <person name="Luke J."/>
            <person name="Reinhart S."/>
            <person name="Benedict M.N."/>
            <person name="Youngblut N.D."/>
            <person name="Metcalf M.E."/>
            <person name="Whitaker R.J."/>
            <person name="Metcalf W.W."/>
        </authorList>
    </citation>
    <scope>NUCLEOTIDE SEQUENCE [LARGE SCALE GENOMIC DNA]</scope>
    <source>
        <strain evidence="15 16">HI350</strain>
    </source>
</reference>
<evidence type="ECO:0000256" key="6">
    <source>
        <dbReference type="ARBA" id="ARBA00023065"/>
    </source>
</evidence>
<keyword evidence="7 13" id="KW-0472">Membrane</keyword>
<evidence type="ECO:0000313" key="15">
    <source>
        <dbReference type="EMBL" id="AKB31715.1"/>
    </source>
</evidence>
<sequence>MEVGPESRFRLHNTKEYPKLMEYITRFDTEATRVNSIAILIGLLTGLVIGVYDRALQYSNTLFGMQQGFSLHDFPYYYVILMPAIGGLLVGLISHYLIKKRYGVEGLIETVTLRGARIKLKDTFLEVFASIITISSGGALGKEAPGVLAGAGTGALLGRILKSPERQLQTLLGCGAAGGIAAAFSAPLAGVVFVVEVIYGELETRTFIPIVISSVFATLVSSTLFGIKPIQISPYQLVSPYKELGLYLILGLLAGLVSTMLIRTLYYTKDLFSRIPLHPVFKPALGGLAVGVIGLFYPRVLGMGYNVIMDALNNEFTFQLLLILLFLKIIAFSLSLGSGGSGGTIVPSLFAGAMLGGAFGTAANVLFPGTIAESGAYAMVGMGAVFAGTARAPLTAILILFEITRDYSLILPLMFACVLSNVMSNAIYSESIFTEGLRRRGFKIRKGREVDIMVSMLVKDAMVTHVQTVSEEKNVGTLIALMQASRHAGFPVLDSKGKLSGIVTLSDLRSKVKYGEVDKKIGDIATHDVEIAYPDETLEAVLKRLGSKQIGRLPVVDRMEKTKLLGLITRSDIVNSYNKKVVEKVRDTD</sequence>
<dbReference type="PANTHER" id="PTHR43427">
    <property type="entry name" value="CHLORIDE CHANNEL PROTEIN CLC-E"/>
    <property type="match status" value="1"/>
</dbReference>
<feature type="transmembrane region" description="Helical" evidence="13">
    <location>
        <begin position="407"/>
        <end position="428"/>
    </location>
</feature>
<dbReference type="CDD" id="cd00400">
    <property type="entry name" value="Voltage_gated_ClC"/>
    <property type="match status" value="1"/>
</dbReference>
<feature type="domain" description="CBS" evidence="14">
    <location>
        <begin position="525"/>
        <end position="583"/>
    </location>
</feature>
<dbReference type="Gene3D" id="3.10.580.10">
    <property type="entry name" value="CBS-domain"/>
    <property type="match status" value="1"/>
</dbReference>
<proteinExistence type="predicted"/>
<dbReference type="GeneID" id="41605012"/>
<dbReference type="SMART" id="SM00116">
    <property type="entry name" value="CBS"/>
    <property type="match status" value="2"/>
</dbReference>
<keyword evidence="5 13" id="KW-1133">Transmembrane helix</keyword>
<feature type="transmembrane region" description="Helical" evidence="13">
    <location>
        <begin position="76"/>
        <end position="98"/>
    </location>
</feature>
<protein>
    <submittedName>
        <fullName evidence="15">Inosine-5'-monophosphate dehydrogenase</fullName>
    </submittedName>
</protein>
<evidence type="ECO:0000256" key="4">
    <source>
        <dbReference type="ARBA" id="ARBA00022692"/>
    </source>
</evidence>
<dbReference type="PANTHER" id="PTHR43427:SF6">
    <property type="entry name" value="CHLORIDE CHANNEL PROTEIN CLC-E"/>
    <property type="match status" value="1"/>
</dbReference>
<dbReference type="HOGENOM" id="CLU_015263_5_1_2"/>
<dbReference type="PATRIC" id="fig|1434119.4.peg.1295"/>
<keyword evidence="4 13" id="KW-0812">Transmembrane</keyword>
<comment type="subcellular location">
    <subcellularLocation>
        <location evidence="1">Membrane</location>
        <topology evidence="1">Multi-pass membrane protein</topology>
    </subcellularLocation>
</comment>
<keyword evidence="3" id="KW-0028">Amino-acid biosynthesis</keyword>
<gene>
    <name evidence="15" type="ORF">MSSIH_1025</name>
</gene>
<name>A0A0E3PDE8_9EURY</name>
<evidence type="ECO:0000256" key="11">
    <source>
        <dbReference type="ARBA" id="ARBA00023303"/>
    </source>
</evidence>
<evidence type="ECO:0000256" key="3">
    <source>
        <dbReference type="ARBA" id="ARBA00022605"/>
    </source>
</evidence>
<dbReference type="InterPro" id="IPR000644">
    <property type="entry name" value="CBS_dom"/>
</dbReference>
<evidence type="ECO:0000256" key="2">
    <source>
        <dbReference type="ARBA" id="ARBA00022448"/>
    </source>
</evidence>
<evidence type="ECO:0000256" key="9">
    <source>
        <dbReference type="ARBA" id="ARBA00023173"/>
    </source>
</evidence>
<evidence type="ECO:0000256" key="1">
    <source>
        <dbReference type="ARBA" id="ARBA00004141"/>
    </source>
</evidence>
<keyword evidence="9" id="KW-0869">Chloride channel</keyword>
<evidence type="ECO:0000256" key="7">
    <source>
        <dbReference type="ARBA" id="ARBA00023136"/>
    </source>
</evidence>
<dbReference type="GO" id="GO:0034707">
    <property type="term" value="C:chloride channel complex"/>
    <property type="evidence" value="ECO:0007669"/>
    <property type="project" value="UniProtKB-KW"/>
</dbReference>
<dbReference type="RefSeq" id="WP_148705006.1">
    <property type="nucleotide sequence ID" value="NZ_CP009507.1"/>
</dbReference>
<dbReference type="PRINTS" id="PR00762">
    <property type="entry name" value="CLCHANNEL"/>
</dbReference>
<dbReference type="FunFam" id="3.10.580.10:FF:000089">
    <property type="entry name" value="Chloride channel protein"/>
    <property type="match status" value="1"/>
</dbReference>
<dbReference type="InterPro" id="IPR046342">
    <property type="entry name" value="CBS_dom_sf"/>
</dbReference>
<dbReference type="SUPFAM" id="SSF81340">
    <property type="entry name" value="Clc chloride channel"/>
    <property type="match status" value="1"/>
</dbReference>
<feature type="transmembrane region" description="Helical" evidence="13">
    <location>
        <begin position="246"/>
        <end position="266"/>
    </location>
</feature>
<dbReference type="FunFam" id="1.10.3080.10:FF:000018">
    <property type="entry name" value="Chloride transporter, ClC family"/>
    <property type="match status" value="1"/>
</dbReference>
<evidence type="ECO:0000256" key="12">
    <source>
        <dbReference type="PROSITE-ProRule" id="PRU00703"/>
    </source>
</evidence>
<feature type="transmembrane region" description="Helical" evidence="13">
    <location>
        <begin position="320"/>
        <end position="339"/>
    </location>
</feature>
<evidence type="ECO:0000256" key="13">
    <source>
        <dbReference type="SAM" id="Phobius"/>
    </source>
</evidence>
<dbReference type="Gene3D" id="1.10.3080.10">
    <property type="entry name" value="Clc chloride channel"/>
    <property type="match status" value="1"/>
</dbReference>
<feature type="transmembrane region" description="Helical" evidence="13">
    <location>
        <begin position="379"/>
        <end position="401"/>
    </location>
</feature>
<dbReference type="GO" id="GO:0009086">
    <property type="term" value="P:methionine biosynthetic process"/>
    <property type="evidence" value="ECO:0007669"/>
    <property type="project" value="UniProtKB-KW"/>
</dbReference>
<dbReference type="Proteomes" id="UP000033092">
    <property type="component" value="Chromosome"/>
</dbReference>
<feature type="transmembrane region" description="Helical" evidence="13">
    <location>
        <begin position="36"/>
        <end position="56"/>
    </location>
</feature>
<dbReference type="EMBL" id="CP009507">
    <property type="protein sequence ID" value="AKB31715.1"/>
    <property type="molecule type" value="Genomic_DNA"/>
</dbReference>
<dbReference type="GO" id="GO:0005254">
    <property type="term" value="F:chloride channel activity"/>
    <property type="evidence" value="ECO:0007669"/>
    <property type="project" value="UniProtKB-KW"/>
</dbReference>
<keyword evidence="10" id="KW-0868">Chloride</keyword>
<dbReference type="InterPro" id="IPR050368">
    <property type="entry name" value="ClC-type_chloride_channel"/>
</dbReference>
<feature type="transmembrane region" description="Helical" evidence="13">
    <location>
        <begin position="171"/>
        <end position="195"/>
    </location>
</feature>
<evidence type="ECO:0000256" key="10">
    <source>
        <dbReference type="ARBA" id="ARBA00023214"/>
    </source>
</evidence>
<dbReference type="PROSITE" id="PS51371">
    <property type="entry name" value="CBS"/>
    <property type="match status" value="2"/>
</dbReference>
<feature type="transmembrane region" description="Helical" evidence="13">
    <location>
        <begin position="345"/>
        <end position="367"/>
    </location>
</feature>
<organism evidence="15 16">
    <name type="scientific">Methanosarcina siciliae HI350</name>
    <dbReference type="NCBI Taxonomy" id="1434119"/>
    <lineage>
        <taxon>Archaea</taxon>
        <taxon>Methanobacteriati</taxon>
        <taxon>Methanobacteriota</taxon>
        <taxon>Stenosarchaea group</taxon>
        <taxon>Methanomicrobia</taxon>
        <taxon>Methanosarcinales</taxon>
        <taxon>Methanosarcinaceae</taxon>
        <taxon>Methanosarcina</taxon>
    </lineage>
</organism>
<feature type="transmembrane region" description="Helical" evidence="13">
    <location>
        <begin position="286"/>
        <end position="308"/>
    </location>
</feature>